<evidence type="ECO:0000313" key="2">
    <source>
        <dbReference type="Proteomes" id="UP000830115"/>
    </source>
</evidence>
<dbReference type="EMBL" id="CP086322">
    <property type="protein sequence ID" value="UQA91251.1"/>
    <property type="molecule type" value="Genomic_DNA"/>
</dbReference>
<accession>A0ABY4M0H2</accession>
<dbReference type="Proteomes" id="UP000830115">
    <property type="component" value="Chromosome"/>
</dbReference>
<evidence type="ECO:0000313" key="1">
    <source>
        <dbReference type="EMBL" id="UQA91251.1"/>
    </source>
</evidence>
<organism evidence="1 2">
    <name type="scientific">Streptomyces halobius</name>
    <dbReference type="NCBI Taxonomy" id="2879846"/>
    <lineage>
        <taxon>Bacteria</taxon>
        <taxon>Bacillati</taxon>
        <taxon>Actinomycetota</taxon>
        <taxon>Actinomycetes</taxon>
        <taxon>Kitasatosporales</taxon>
        <taxon>Streptomycetaceae</taxon>
        <taxon>Streptomyces</taxon>
    </lineage>
</organism>
<keyword evidence="2" id="KW-1185">Reference proteome</keyword>
<sequence length="50" mass="5809">MAYVYSPDKTLRHPDYNFALCPQKQTEGAVIEWLEQRADAWIKGDVEPVK</sequence>
<proteinExistence type="predicted"/>
<name>A0ABY4M0H2_9ACTN</name>
<protein>
    <submittedName>
        <fullName evidence="1">Uncharacterized protein</fullName>
    </submittedName>
</protein>
<gene>
    <name evidence="1" type="ORF">K9S39_04600</name>
</gene>
<reference evidence="1" key="1">
    <citation type="submission" date="2021-10" db="EMBL/GenBank/DDBJ databases">
        <title>Streptomyces nigrumlapis sp.nov.,an antimicrobial producing actinobacterium isolated from Black Gobi rocks.</title>
        <authorList>
            <person name="Wen Y."/>
            <person name="Zhang W."/>
            <person name="Liu X.G."/>
        </authorList>
    </citation>
    <scope>NUCLEOTIDE SEQUENCE</scope>
    <source>
        <strain evidence="1">ST13-2-2</strain>
    </source>
</reference>
<dbReference type="RefSeq" id="WP_248862053.1">
    <property type="nucleotide sequence ID" value="NZ_CP086322.1"/>
</dbReference>